<gene>
    <name evidence="4" type="ORF">C7N83_11645</name>
</gene>
<dbReference type="PANTHER" id="PTHR30093:SF47">
    <property type="entry name" value="TYPE IV PILUS NON-CORE MINOR PILIN PILE"/>
    <property type="match status" value="1"/>
</dbReference>
<dbReference type="InterPro" id="IPR045584">
    <property type="entry name" value="Pilin-like"/>
</dbReference>
<keyword evidence="3" id="KW-1133">Transmembrane helix</keyword>
<dbReference type="GO" id="GO:0015628">
    <property type="term" value="P:protein secretion by the type II secretion system"/>
    <property type="evidence" value="ECO:0007669"/>
    <property type="project" value="InterPro"/>
</dbReference>
<dbReference type="Pfam" id="PF07963">
    <property type="entry name" value="N_methyl"/>
    <property type="match status" value="1"/>
</dbReference>
<dbReference type="Pfam" id="PF11530">
    <property type="entry name" value="Pilin_PilX"/>
    <property type="match status" value="1"/>
</dbReference>
<protein>
    <submittedName>
        <fullName evidence="4">Type IV pilin</fullName>
    </submittedName>
</protein>
<reference evidence="4 5" key="1">
    <citation type="submission" date="2018-03" db="EMBL/GenBank/DDBJ databases">
        <title>Neisseria weixii sp. nov., isolated from the intestinal contents of Tibetan Plateau pika (Ochotona curzoniae) in Yushu, Qinghai Province, China.</title>
        <authorList>
            <person name="Gui Z."/>
        </authorList>
    </citation>
    <scope>NUCLEOTIDE SEQUENCE [LARGE SCALE GENOMIC DNA]</scope>
    <source>
        <strain evidence="4 5">ATCC 51483</strain>
    </source>
</reference>
<dbReference type="Gene3D" id="3.30.540.20">
    <property type="match status" value="1"/>
</dbReference>
<keyword evidence="3" id="KW-0472">Membrane</keyword>
<dbReference type="PANTHER" id="PTHR30093">
    <property type="entry name" value="GENERAL SECRETION PATHWAY PROTEIN G"/>
    <property type="match status" value="1"/>
</dbReference>
<feature type="transmembrane region" description="Helical" evidence="3">
    <location>
        <begin position="40"/>
        <end position="61"/>
    </location>
</feature>
<keyword evidence="3" id="KW-0812">Transmembrane</keyword>
<comment type="caution">
    <text evidence="4">The sequence shown here is derived from an EMBL/GenBank/DDBJ whole genome shotgun (WGS) entry which is preliminary data.</text>
</comment>
<comment type="subunit">
    <text evidence="1">The pili are polar flexible filaments of about 5.4 nanometers diameter and 2.5 micrometers average length; they consist of only a single polypeptide chain arranged in a helical configuration of five subunits per turn in the assembled pilus.</text>
</comment>
<dbReference type="PROSITE" id="PS00409">
    <property type="entry name" value="PROKAR_NTER_METHYL"/>
    <property type="match status" value="1"/>
</dbReference>
<evidence type="ECO:0000256" key="1">
    <source>
        <dbReference type="ARBA" id="ARBA00011156"/>
    </source>
</evidence>
<evidence type="ECO:0000313" key="5">
    <source>
        <dbReference type="Proteomes" id="UP000241868"/>
    </source>
</evidence>
<dbReference type="InterPro" id="IPR025922">
    <property type="entry name" value="Pilin_PilX-like"/>
</dbReference>
<dbReference type="InterPro" id="IPR000983">
    <property type="entry name" value="Bac_GSPG_pilin"/>
</dbReference>
<evidence type="ECO:0000256" key="2">
    <source>
        <dbReference type="ARBA" id="ARBA00022481"/>
    </source>
</evidence>
<dbReference type="Proteomes" id="UP000241868">
    <property type="component" value="Unassembled WGS sequence"/>
</dbReference>
<evidence type="ECO:0000256" key="3">
    <source>
        <dbReference type="SAM" id="Phobius"/>
    </source>
</evidence>
<dbReference type="OrthoDB" id="8592370at2"/>
<evidence type="ECO:0000313" key="4">
    <source>
        <dbReference type="EMBL" id="PSJ79539.1"/>
    </source>
</evidence>
<dbReference type="GO" id="GO:0015627">
    <property type="term" value="C:type II protein secretion system complex"/>
    <property type="evidence" value="ECO:0007669"/>
    <property type="project" value="InterPro"/>
</dbReference>
<dbReference type="PRINTS" id="PR00813">
    <property type="entry name" value="BCTERIALGSPG"/>
</dbReference>
<keyword evidence="2" id="KW-0488">Methylation</keyword>
<keyword evidence="5" id="KW-1185">Reference proteome</keyword>
<accession>A0A2P7TXT4</accession>
<dbReference type="InterPro" id="IPR038415">
    <property type="entry name" value="Pilin_PilX-like_sf"/>
</dbReference>
<organism evidence="4 5">
    <name type="scientific">Neisseria iguanae</name>
    <dbReference type="NCBI Taxonomy" id="90242"/>
    <lineage>
        <taxon>Bacteria</taxon>
        <taxon>Pseudomonadati</taxon>
        <taxon>Pseudomonadota</taxon>
        <taxon>Betaproteobacteria</taxon>
        <taxon>Neisseriales</taxon>
        <taxon>Neisseriaceae</taxon>
        <taxon>Neisseria</taxon>
    </lineage>
</organism>
<proteinExistence type="predicted"/>
<name>A0A2P7TXT4_9NEIS</name>
<dbReference type="AlphaFoldDB" id="A0A2P7TXT4"/>
<dbReference type="InterPro" id="IPR012902">
    <property type="entry name" value="N_methyl_site"/>
</dbReference>
<sequence length="180" mass="20329">MPHKAASFIVLLPKHGVKIIILSSCFNLMYRMNNMKNNQGFTLIELMIAIAIIGILATIALPSYNRYIERGYLSQAHTDLISVNNQIKTKLVKNPSLNIETELEAFKANPKSYGVDNEVAERYQFNGSLEDKRNGHRYLLSAKPTYSGYTMSIWMDSLGHTEKCQQPDLTGCEPVSNKKK</sequence>
<dbReference type="EMBL" id="PXYY01000097">
    <property type="protein sequence ID" value="PSJ79539.1"/>
    <property type="molecule type" value="Genomic_DNA"/>
</dbReference>
<dbReference type="NCBIfam" id="TIGR02532">
    <property type="entry name" value="IV_pilin_GFxxxE"/>
    <property type="match status" value="1"/>
</dbReference>
<dbReference type="SUPFAM" id="SSF54523">
    <property type="entry name" value="Pili subunits"/>
    <property type="match status" value="1"/>
</dbReference>